<keyword evidence="2" id="KW-1185">Reference proteome</keyword>
<dbReference type="Proteomes" id="UP000005666">
    <property type="component" value="Chromosome 1"/>
</dbReference>
<dbReference type="InterPro" id="IPR052791">
    <property type="entry name" value="SSM1_domain"/>
</dbReference>
<dbReference type="NCBIfam" id="TIGR01993">
    <property type="entry name" value="Pyr-5-nucltdase"/>
    <property type="match status" value="1"/>
</dbReference>
<dbReference type="OrthoDB" id="1065058at2759"/>
<dbReference type="RefSeq" id="XP_003684098.1">
    <property type="nucleotide sequence ID" value="XM_003684050.1"/>
</dbReference>
<dbReference type="NCBIfam" id="TIGR01509">
    <property type="entry name" value="HAD-SF-IA-v3"/>
    <property type="match status" value="1"/>
</dbReference>
<gene>
    <name evidence="1" type="primary">TPHA0A05900</name>
    <name evidence="1" type="ordered locus">TPHA_0A05900</name>
</gene>
<dbReference type="GO" id="GO:0008252">
    <property type="term" value="F:nucleotidase activity"/>
    <property type="evidence" value="ECO:0007669"/>
    <property type="project" value="TreeGrafter"/>
</dbReference>
<dbReference type="STRING" id="1071381.G8BP36"/>
<dbReference type="SFLD" id="SFLDS00003">
    <property type="entry name" value="Haloacid_Dehalogenase"/>
    <property type="match status" value="1"/>
</dbReference>
<dbReference type="PANTHER" id="PTHR47438">
    <property type="entry name" value="PHOSPHATE METABOLISM PROTEIN 8-RELATED"/>
    <property type="match status" value="1"/>
</dbReference>
<dbReference type="Gene3D" id="1.10.150.450">
    <property type="match status" value="1"/>
</dbReference>
<evidence type="ECO:0000313" key="2">
    <source>
        <dbReference type="Proteomes" id="UP000005666"/>
    </source>
</evidence>
<dbReference type="GO" id="GO:0009166">
    <property type="term" value="P:nucleotide catabolic process"/>
    <property type="evidence" value="ECO:0007669"/>
    <property type="project" value="TreeGrafter"/>
</dbReference>
<proteinExistence type="predicted"/>
<accession>G8BP36</accession>
<dbReference type="eggNOG" id="KOG3109">
    <property type="taxonomic scope" value="Eukaryota"/>
</dbReference>
<dbReference type="SFLD" id="SFLDG01129">
    <property type="entry name" value="C1.5:_HAD__Beta-PGM__Phosphata"/>
    <property type="match status" value="1"/>
</dbReference>
<sequence length="290" mass="32873">MTDLALQRTLSGHADLQVQYTKVIANQLAKNRAHLESLHYAGSKLGFPVDPEVYPEQDPNLRVFFFDIDNTLYSKSTHIQDLMVQAIMNYLENYLGLDHRTATLMNKEYYKRYGLLVKGLVANNGIDALDYNSMVDDSLPLQNVLSEPNLQLRKMLQDLRASGKFDKLWLFTNAYKNHALRIVKILGIADLFDGITYCDYTQSKNLICKPDARAFEKAKLESGLGDYRNGYFIDDSGNNIRVGLELGLKCVHLQEDTLNNDILGDTPDGALVVKNILDLPKEVPHLFQDQ</sequence>
<dbReference type="HOGENOM" id="CLU_059493_0_1_1"/>
<dbReference type="InterPro" id="IPR010237">
    <property type="entry name" value="Pyr-5-nucltdase"/>
</dbReference>
<dbReference type="AlphaFoldDB" id="G8BP36"/>
<organism evidence="1 2">
    <name type="scientific">Tetrapisispora phaffii (strain ATCC 24235 / CBS 4417 / NBRC 1672 / NRRL Y-8282 / UCD 70-5)</name>
    <name type="common">Yeast</name>
    <name type="synonym">Fabospora phaffii</name>
    <dbReference type="NCBI Taxonomy" id="1071381"/>
    <lineage>
        <taxon>Eukaryota</taxon>
        <taxon>Fungi</taxon>
        <taxon>Dikarya</taxon>
        <taxon>Ascomycota</taxon>
        <taxon>Saccharomycotina</taxon>
        <taxon>Saccharomycetes</taxon>
        <taxon>Saccharomycetales</taxon>
        <taxon>Saccharomycetaceae</taxon>
        <taxon>Tetrapisispora</taxon>
    </lineage>
</organism>
<reference evidence="1 2" key="1">
    <citation type="journal article" date="2011" name="Proc. Natl. Acad. Sci. U.S.A.">
        <title>Evolutionary erosion of yeast sex chromosomes by mating-type switching accidents.</title>
        <authorList>
            <person name="Gordon J.L."/>
            <person name="Armisen D."/>
            <person name="Proux-Wera E."/>
            <person name="Oheigeartaigh S.S."/>
            <person name="Byrne K.P."/>
            <person name="Wolfe K.H."/>
        </authorList>
    </citation>
    <scope>NUCLEOTIDE SEQUENCE [LARGE SCALE GENOMIC DNA]</scope>
    <source>
        <strain evidence="2">ATCC 24235 / CBS 4417 / NBRC 1672 / NRRL Y-8282 / UCD 70-5</strain>
    </source>
</reference>
<dbReference type="SUPFAM" id="SSF56784">
    <property type="entry name" value="HAD-like"/>
    <property type="match status" value="1"/>
</dbReference>
<dbReference type="OMA" id="CVGAQKA"/>
<dbReference type="EMBL" id="HE612856">
    <property type="protein sequence ID" value="CCE61664.1"/>
    <property type="molecule type" value="Genomic_DNA"/>
</dbReference>
<evidence type="ECO:0000313" key="1">
    <source>
        <dbReference type="EMBL" id="CCE61664.1"/>
    </source>
</evidence>
<dbReference type="KEGG" id="tpf:TPHA_0A05900"/>
<evidence type="ECO:0008006" key="3">
    <source>
        <dbReference type="Google" id="ProtNLM"/>
    </source>
</evidence>
<dbReference type="InterPro" id="IPR036412">
    <property type="entry name" value="HAD-like_sf"/>
</dbReference>
<protein>
    <recommendedName>
        <fullName evidence="3">Pyrimidine 5'-nucleotidase</fullName>
    </recommendedName>
</protein>
<name>G8BP36_TETPH</name>
<dbReference type="Pfam" id="PF00702">
    <property type="entry name" value="Hydrolase"/>
    <property type="match status" value="1"/>
</dbReference>
<dbReference type="Gene3D" id="3.40.50.1000">
    <property type="entry name" value="HAD superfamily/HAD-like"/>
    <property type="match status" value="1"/>
</dbReference>
<dbReference type="InterPro" id="IPR006439">
    <property type="entry name" value="HAD-SF_hydro_IA"/>
</dbReference>
<dbReference type="PANTHER" id="PTHR47438:SF1">
    <property type="entry name" value="PHOSPHATE METABOLISM PROTEIN 8-RELATED"/>
    <property type="match status" value="1"/>
</dbReference>
<dbReference type="GeneID" id="11532608"/>
<dbReference type="SFLD" id="SFLDG01132">
    <property type="entry name" value="C1.5.3:_5'-Nucleotidase_Like"/>
    <property type="match status" value="1"/>
</dbReference>
<dbReference type="GO" id="GO:0006206">
    <property type="term" value="P:pyrimidine nucleobase metabolic process"/>
    <property type="evidence" value="ECO:0007669"/>
    <property type="project" value="TreeGrafter"/>
</dbReference>
<dbReference type="InterPro" id="IPR023214">
    <property type="entry name" value="HAD_sf"/>
</dbReference>